<dbReference type="EMBL" id="LXQA010103681">
    <property type="protein sequence ID" value="MCI17054.1"/>
    <property type="molecule type" value="Genomic_DNA"/>
</dbReference>
<comment type="caution">
    <text evidence="1">The sequence shown here is derived from an EMBL/GenBank/DDBJ whole genome shotgun (WGS) entry which is preliminary data.</text>
</comment>
<name>A0A392PYY1_9FABA</name>
<feature type="non-terminal residue" evidence="1">
    <location>
        <position position="82"/>
    </location>
</feature>
<organism evidence="1 2">
    <name type="scientific">Trifolium medium</name>
    <dbReference type="NCBI Taxonomy" id="97028"/>
    <lineage>
        <taxon>Eukaryota</taxon>
        <taxon>Viridiplantae</taxon>
        <taxon>Streptophyta</taxon>
        <taxon>Embryophyta</taxon>
        <taxon>Tracheophyta</taxon>
        <taxon>Spermatophyta</taxon>
        <taxon>Magnoliopsida</taxon>
        <taxon>eudicotyledons</taxon>
        <taxon>Gunneridae</taxon>
        <taxon>Pentapetalae</taxon>
        <taxon>rosids</taxon>
        <taxon>fabids</taxon>
        <taxon>Fabales</taxon>
        <taxon>Fabaceae</taxon>
        <taxon>Papilionoideae</taxon>
        <taxon>50 kb inversion clade</taxon>
        <taxon>NPAAA clade</taxon>
        <taxon>Hologalegina</taxon>
        <taxon>IRL clade</taxon>
        <taxon>Trifolieae</taxon>
        <taxon>Trifolium</taxon>
    </lineage>
</organism>
<proteinExistence type="predicted"/>
<accession>A0A392PYY1</accession>
<evidence type="ECO:0000313" key="1">
    <source>
        <dbReference type="EMBL" id="MCI17054.1"/>
    </source>
</evidence>
<dbReference type="PROSITE" id="PS50096">
    <property type="entry name" value="IQ"/>
    <property type="match status" value="1"/>
</dbReference>
<keyword evidence="2" id="KW-1185">Reference proteome</keyword>
<sequence>MQALVRVQARVRARRVRLSLESQTEQQKLQQQLVNEARVREIEGLGYYGVPKNDIDSFLGRVSQVFVYLSIGIKAGCWMLGL</sequence>
<evidence type="ECO:0000313" key="2">
    <source>
        <dbReference type="Proteomes" id="UP000265520"/>
    </source>
</evidence>
<protein>
    <submittedName>
        <fullName evidence="1">Protein IQ-DOMAIN 1-like</fullName>
    </submittedName>
</protein>
<dbReference type="Proteomes" id="UP000265520">
    <property type="component" value="Unassembled WGS sequence"/>
</dbReference>
<reference evidence="1 2" key="1">
    <citation type="journal article" date="2018" name="Front. Plant Sci.">
        <title>Red Clover (Trifolium pratense) and Zigzag Clover (T. medium) - A Picture of Genomic Similarities and Differences.</title>
        <authorList>
            <person name="Dluhosova J."/>
            <person name="Istvanek J."/>
            <person name="Nedelnik J."/>
            <person name="Repkova J."/>
        </authorList>
    </citation>
    <scope>NUCLEOTIDE SEQUENCE [LARGE SCALE GENOMIC DNA]</scope>
    <source>
        <strain evidence="2">cv. 10/8</strain>
        <tissue evidence="1">Leaf</tissue>
    </source>
</reference>
<dbReference type="AlphaFoldDB" id="A0A392PYY1"/>